<evidence type="ECO:0000313" key="2">
    <source>
        <dbReference type="Proteomes" id="UP000240739"/>
    </source>
</evidence>
<dbReference type="EMBL" id="PYYB01000002">
    <property type="protein sequence ID" value="PTL56336.1"/>
    <property type="molecule type" value="Genomic_DNA"/>
</dbReference>
<dbReference type="PANTHER" id="PTHR43235">
    <property type="entry name" value="GLUTAMINE AMIDOTRANSFERASE PB2B2.05-RELATED"/>
    <property type="match status" value="1"/>
</dbReference>
<dbReference type="AlphaFoldDB" id="A0A2T4UEX4"/>
<dbReference type="InterPro" id="IPR044668">
    <property type="entry name" value="PuuD-like"/>
</dbReference>
<organism evidence="1 2">
    <name type="scientific">Paraconexibacter algicola</name>
    <dbReference type="NCBI Taxonomy" id="2133960"/>
    <lineage>
        <taxon>Bacteria</taxon>
        <taxon>Bacillati</taxon>
        <taxon>Actinomycetota</taxon>
        <taxon>Thermoleophilia</taxon>
        <taxon>Solirubrobacterales</taxon>
        <taxon>Paraconexibacteraceae</taxon>
        <taxon>Paraconexibacter</taxon>
    </lineage>
</organism>
<name>A0A2T4UEX4_9ACTN</name>
<proteinExistence type="predicted"/>
<dbReference type="PANTHER" id="PTHR43235:SF1">
    <property type="entry name" value="GLUTAMINE AMIDOTRANSFERASE PB2B2.05-RELATED"/>
    <property type="match status" value="1"/>
</dbReference>
<keyword evidence="2" id="KW-1185">Reference proteome</keyword>
<keyword evidence="1" id="KW-0378">Hydrolase</keyword>
<evidence type="ECO:0000313" key="1">
    <source>
        <dbReference type="EMBL" id="PTL56336.1"/>
    </source>
</evidence>
<dbReference type="GO" id="GO:0033969">
    <property type="term" value="F:gamma-glutamyl-gamma-aminobutyrate hydrolase activity"/>
    <property type="evidence" value="ECO:0007669"/>
    <property type="project" value="TreeGrafter"/>
</dbReference>
<dbReference type="InterPro" id="IPR029062">
    <property type="entry name" value="Class_I_gatase-like"/>
</dbReference>
<dbReference type="OrthoDB" id="9813383at2"/>
<gene>
    <name evidence="1" type="ORF">C7Y72_15310</name>
</gene>
<sequence length="253" mass="26995">MSRPVIGITSSVEPVRYGAWNEPAAFNPSAYHEAVQRGGGHALMLVPDPAYRDDPDEVLDLLDGLLLTGGTDVDPASYGAQRDPAVTVTTPERDAYELALARRALERDLPLLGICRGMQVLNVARGGSLVQHLPDVLGTEEHRRTVGAWAGNEHEVALEPGSAAARLAGETVHRTFSHHHQAVDALGAGLVVSGRAPFDGLVEAIEDPGRRLAVGVQWHPEVDPGSPVVAAFVREVAALRDAQAAVRPRPPRR</sequence>
<accession>A0A2T4UEX4</accession>
<dbReference type="SUPFAM" id="SSF52317">
    <property type="entry name" value="Class I glutamine amidotransferase-like"/>
    <property type="match status" value="1"/>
</dbReference>
<dbReference type="RefSeq" id="WP_107570055.1">
    <property type="nucleotide sequence ID" value="NZ_PYYB01000002.1"/>
</dbReference>
<dbReference type="CDD" id="cd01745">
    <property type="entry name" value="GATase1_2"/>
    <property type="match status" value="1"/>
</dbReference>
<dbReference type="InterPro" id="IPR011697">
    <property type="entry name" value="Peptidase_C26"/>
</dbReference>
<reference evidence="1 2" key="1">
    <citation type="submission" date="2018-03" db="EMBL/GenBank/DDBJ databases">
        <title>Aquarubrobacter algicola gen. nov., sp. nov., a novel actinobacterium isolated from shallow eutrophic lake during the end of cyanobacterial harmful algal blooms.</title>
        <authorList>
            <person name="Chun S.J."/>
        </authorList>
    </citation>
    <scope>NUCLEOTIDE SEQUENCE [LARGE SCALE GENOMIC DNA]</scope>
    <source>
        <strain evidence="1 2">Seoho-28</strain>
    </source>
</reference>
<dbReference type="PROSITE" id="PS51273">
    <property type="entry name" value="GATASE_TYPE_1"/>
    <property type="match status" value="1"/>
</dbReference>
<dbReference type="Pfam" id="PF07722">
    <property type="entry name" value="Peptidase_C26"/>
    <property type="match status" value="1"/>
</dbReference>
<protein>
    <submittedName>
        <fullName evidence="1">Gamma-glutamyl-gamma-aminobutyrate hydrolase</fullName>
    </submittedName>
</protein>
<comment type="caution">
    <text evidence="1">The sequence shown here is derived from an EMBL/GenBank/DDBJ whole genome shotgun (WGS) entry which is preliminary data.</text>
</comment>
<dbReference type="GO" id="GO:0005829">
    <property type="term" value="C:cytosol"/>
    <property type="evidence" value="ECO:0007669"/>
    <property type="project" value="TreeGrafter"/>
</dbReference>
<dbReference type="Proteomes" id="UP000240739">
    <property type="component" value="Unassembled WGS sequence"/>
</dbReference>
<dbReference type="Gene3D" id="3.40.50.880">
    <property type="match status" value="1"/>
</dbReference>
<dbReference type="GO" id="GO:0006598">
    <property type="term" value="P:polyamine catabolic process"/>
    <property type="evidence" value="ECO:0007669"/>
    <property type="project" value="TreeGrafter"/>
</dbReference>